<dbReference type="AlphaFoldDB" id="A0A971M3C2"/>
<protein>
    <recommendedName>
        <fullName evidence="2">histidine kinase</fullName>
        <ecNumber evidence="2">2.7.13.3</ecNumber>
    </recommendedName>
</protein>
<evidence type="ECO:0000313" key="11">
    <source>
        <dbReference type="EMBL" id="NLW34875.1"/>
    </source>
</evidence>
<dbReference type="InterPro" id="IPR005467">
    <property type="entry name" value="His_kinase_dom"/>
</dbReference>
<keyword evidence="6" id="KW-0418">Kinase</keyword>
<dbReference type="EC" id="2.7.13.3" evidence="2"/>
<dbReference type="InterPro" id="IPR003594">
    <property type="entry name" value="HATPase_dom"/>
</dbReference>
<evidence type="ECO:0000256" key="9">
    <source>
        <dbReference type="SAM" id="Coils"/>
    </source>
</evidence>
<comment type="catalytic activity">
    <reaction evidence="1">
        <text>ATP + protein L-histidine = ADP + protein N-phospho-L-histidine.</text>
        <dbReference type="EC" id="2.7.13.3"/>
    </reaction>
</comment>
<dbReference type="Proteomes" id="UP000777265">
    <property type="component" value="Unassembled WGS sequence"/>
</dbReference>
<reference evidence="11" key="1">
    <citation type="journal article" date="2020" name="Biotechnol. Biofuels">
        <title>New insights from the biogas microbiome by comprehensive genome-resolved metagenomics of nearly 1600 species originating from multiple anaerobic digesters.</title>
        <authorList>
            <person name="Campanaro S."/>
            <person name="Treu L."/>
            <person name="Rodriguez-R L.M."/>
            <person name="Kovalovszki A."/>
            <person name="Ziels R.M."/>
            <person name="Maus I."/>
            <person name="Zhu X."/>
            <person name="Kougias P.G."/>
            <person name="Basile A."/>
            <person name="Luo G."/>
            <person name="Schluter A."/>
            <person name="Konstantinidis K.T."/>
            <person name="Angelidaki I."/>
        </authorList>
    </citation>
    <scope>NUCLEOTIDE SEQUENCE</scope>
    <source>
        <strain evidence="11">AS06rmzACSIP_7</strain>
    </source>
</reference>
<accession>A0A971M3C2</accession>
<feature type="domain" description="Histidine kinase" evidence="10">
    <location>
        <begin position="157"/>
        <end position="363"/>
    </location>
</feature>
<dbReference type="Gene3D" id="3.30.565.10">
    <property type="entry name" value="Histidine kinase-like ATPase, C-terminal domain"/>
    <property type="match status" value="1"/>
</dbReference>
<proteinExistence type="predicted"/>
<dbReference type="GO" id="GO:0005524">
    <property type="term" value="F:ATP binding"/>
    <property type="evidence" value="ECO:0007669"/>
    <property type="project" value="UniProtKB-KW"/>
</dbReference>
<comment type="caution">
    <text evidence="11">The sequence shown here is derived from an EMBL/GenBank/DDBJ whole genome shotgun (WGS) entry which is preliminary data.</text>
</comment>
<dbReference type="PANTHER" id="PTHR43065">
    <property type="entry name" value="SENSOR HISTIDINE KINASE"/>
    <property type="match status" value="1"/>
</dbReference>
<evidence type="ECO:0000256" key="3">
    <source>
        <dbReference type="ARBA" id="ARBA00022553"/>
    </source>
</evidence>
<dbReference type="PANTHER" id="PTHR43065:SF10">
    <property type="entry name" value="PEROXIDE STRESS-ACTIVATED HISTIDINE KINASE MAK3"/>
    <property type="match status" value="1"/>
</dbReference>
<gene>
    <name evidence="11" type="ORF">GXY80_05250</name>
</gene>
<evidence type="ECO:0000256" key="6">
    <source>
        <dbReference type="ARBA" id="ARBA00022777"/>
    </source>
</evidence>
<keyword evidence="5" id="KW-0547">Nucleotide-binding</keyword>
<dbReference type="CDD" id="cd00082">
    <property type="entry name" value="HisKA"/>
    <property type="match status" value="1"/>
</dbReference>
<keyword evidence="8" id="KW-0902">Two-component regulatory system</keyword>
<evidence type="ECO:0000256" key="4">
    <source>
        <dbReference type="ARBA" id="ARBA00022679"/>
    </source>
</evidence>
<keyword evidence="3" id="KW-0597">Phosphoprotein</keyword>
<dbReference type="Gene3D" id="1.10.287.130">
    <property type="match status" value="1"/>
</dbReference>
<organism evidence="11 12">
    <name type="scientific">Syntrophorhabdus aromaticivorans</name>
    <dbReference type="NCBI Taxonomy" id="328301"/>
    <lineage>
        <taxon>Bacteria</taxon>
        <taxon>Pseudomonadati</taxon>
        <taxon>Thermodesulfobacteriota</taxon>
        <taxon>Syntrophorhabdia</taxon>
        <taxon>Syntrophorhabdales</taxon>
        <taxon>Syntrophorhabdaceae</taxon>
        <taxon>Syntrophorhabdus</taxon>
    </lineage>
</organism>
<dbReference type="Pfam" id="PF02518">
    <property type="entry name" value="HATPase_c"/>
    <property type="match status" value="1"/>
</dbReference>
<dbReference type="EMBL" id="JAAYEE010000089">
    <property type="protein sequence ID" value="NLW34875.1"/>
    <property type="molecule type" value="Genomic_DNA"/>
</dbReference>
<reference evidence="11" key="2">
    <citation type="submission" date="2020-01" db="EMBL/GenBank/DDBJ databases">
        <authorList>
            <person name="Campanaro S."/>
        </authorList>
    </citation>
    <scope>NUCLEOTIDE SEQUENCE</scope>
    <source>
        <strain evidence="11">AS06rmzACSIP_7</strain>
    </source>
</reference>
<evidence type="ECO:0000256" key="5">
    <source>
        <dbReference type="ARBA" id="ARBA00022741"/>
    </source>
</evidence>
<dbReference type="Pfam" id="PF00512">
    <property type="entry name" value="HisKA"/>
    <property type="match status" value="1"/>
</dbReference>
<keyword evidence="9" id="KW-0175">Coiled coil</keyword>
<name>A0A971M3C2_9BACT</name>
<dbReference type="CDD" id="cd00075">
    <property type="entry name" value="HATPase"/>
    <property type="match status" value="1"/>
</dbReference>
<dbReference type="GO" id="GO:0000155">
    <property type="term" value="F:phosphorelay sensor kinase activity"/>
    <property type="evidence" value="ECO:0007669"/>
    <property type="project" value="InterPro"/>
</dbReference>
<keyword evidence="7" id="KW-0067">ATP-binding</keyword>
<dbReference type="InterPro" id="IPR003661">
    <property type="entry name" value="HisK_dim/P_dom"/>
</dbReference>
<evidence type="ECO:0000256" key="8">
    <source>
        <dbReference type="ARBA" id="ARBA00023012"/>
    </source>
</evidence>
<feature type="coiled-coil region" evidence="9">
    <location>
        <begin position="27"/>
        <end position="54"/>
    </location>
</feature>
<keyword evidence="4" id="KW-0808">Transferase</keyword>
<dbReference type="InterPro" id="IPR004358">
    <property type="entry name" value="Sig_transdc_His_kin-like_C"/>
</dbReference>
<dbReference type="SUPFAM" id="SSF55874">
    <property type="entry name" value="ATPase domain of HSP90 chaperone/DNA topoisomerase II/histidine kinase"/>
    <property type="match status" value="1"/>
</dbReference>
<dbReference type="SUPFAM" id="SSF47384">
    <property type="entry name" value="Homodimeric domain of signal transducing histidine kinase"/>
    <property type="match status" value="1"/>
</dbReference>
<sequence>MPVSETQLLQNAFQEFSRASDSIINYYSVLENQIRELKKEVDEKNRELKRAGEYLYNLLNSLPVGVVVTNTTDVLFANKTARKLGSTEFLSRLNSGGRKSGELKNGTGYYRWKREDLESGFESKEVIVFEDVTEMEKMKERVERDDRLMAMGEMAARIAHEIKNPLGSMELFLSMLLDGKLKVKEKEYVNYILFGVKTVDRIINNILTYTKPKTLALSEGALNQVVRDTVDFMNVSAETRGITLKLNTYFDGPSYFDPDLMKLVLMNFISNAIEAICRPDGSIVIDITEEAEHAVITITDTGAGMSEEVQKSIFNPFFTTKDKGVGLGLFIIYNIVKAHGGYIEVESAEGSGTSFSLYIPKDGP</sequence>
<dbReference type="SMART" id="SM00387">
    <property type="entry name" value="HATPase_c"/>
    <property type="match status" value="1"/>
</dbReference>
<dbReference type="InterPro" id="IPR036097">
    <property type="entry name" value="HisK_dim/P_sf"/>
</dbReference>
<dbReference type="PROSITE" id="PS50109">
    <property type="entry name" value="HIS_KIN"/>
    <property type="match status" value="1"/>
</dbReference>
<evidence type="ECO:0000313" key="12">
    <source>
        <dbReference type="Proteomes" id="UP000777265"/>
    </source>
</evidence>
<evidence type="ECO:0000256" key="1">
    <source>
        <dbReference type="ARBA" id="ARBA00000085"/>
    </source>
</evidence>
<evidence type="ECO:0000256" key="2">
    <source>
        <dbReference type="ARBA" id="ARBA00012438"/>
    </source>
</evidence>
<dbReference type="PRINTS" id="PR00344">
    <property type="entry name" value="BCTRLSENSOR"/>
</dbReference>
<evidence type="ECO:0000256" key="7">
    <source>
        <dbReference type="ARBA" id="ARBA00022840"/>
    </source>
</evidence>
<dbReference type="SMART" id="SM00388">
    <property type="entry name" value="HisKA"/>
    <property type="match status" value="1"/>
</dbReference>
<evidence type="ECO:0000259" key="10">
    <source>
        <dbReference type="PROSITE" id="PS50109"/>
    </source>
</evidence>
<dbReference type="InterPro" id="IPR036890">
    <property type="entry name" value="HATPase_C_sf"/>
</dbReference>